<dbReference type="InterPro" id="IPR037401">
    <property type="entry name" value="SnoaL-like"/>
</dbReference>
<feature type="domain" description="SnoaL-like" evidence="1">
    <location>
        <begin position="23"/>
        <end position="88"/>
    </location>
</feature>
<dbReference type="Proteomes" id="UP000322244">
    <property type="component" value="Unassembled WGS sequence"/>
</dbReference>
<dbReference type="EMBL" id="VLNY01000005">
    <property type="protein sequence ID" value="KAA0022600.1"/>
    <property type="molecule type" value="Genomic_DNA"/>
</dbReference>
<dbReference type="OrthoDB" id="4713913at2"/>
<evidence type="ECO:0000259" key="1">
    <source>
        <dbReference type="Pfam" id="PF12680"/>
    </source>
</evidence>
<gene>
    <name evidence="2" type="ORF">FOY51_12970</name>
</gene>
<dbReference type="AlphaFoldDB" id="A0A5A7S8Z1"/>
<comment type="caution">
    <text evidence="2">The sequence shown here is derived from an EMBL/GenBank/DDBJ whole genome shotgun (WGS) entry which is preliminary data.</text>
</comment>
<organism evidence="2 3">
    <name type="scientific">Antrihabitans cavernicola</name>
    <dbReference type="NCBI Taxonomy" id="2495913"/>
    <lineage>
        <taxon>Bacteria</taxon>
        <taxon>Bacillati</taxon>
        <taxon>Actinomycetota</taxon>
        <taxon>Actinomycetes</taxon>
        <taxon>Mycobacteriales</taxon>
        <taxon>Nocardiaceae</taxon>
        <taxon>Antrihabitans</taxon>
    </lineage>
</organism>
<reference evidence="2 3" key="1">
    <citation type="submission" date="2019-07" db="EMBL/GenBank/DDBJ databases">
        <title>Rhodococcus cavernicolus sp. nov., isolated from a cave.</title>
        <authorList>
            <person name="Lee S.D."/>
        </authorList>
    </citation>
    <scope>NUCLEOTIDE SEQUENCE [LARGE SCALE GENOMIC DNA]</scope>
    <source>
        <strain evidence="2 3">C1-24</strain>
    </source>
</reference>
<evidence type="ECO:0000313" key="3">
    <source>
        <dbReference type="Proteomes" id="UP000322244"/>
    </source>
</evidence>
<accession>A0A5A7S8Z1</accession>
<keyword evidence="3" id="KW-1185">Reference proteome</keyword>
<dbReference type="RefSeq" id="WP_149430655.1">
    <property type="nucleotide sequence ID" value="NZ_VLNY01000005.1"/>
</dbReference>
<dbReference type="Gene3D" id="3.10.450.50">
    <property type="match status" value="1"/>
</dbReference>
<dbReference type="SUPFAM" id="SSF54427">
    <property type="entry name" value="NTF2-like"/>
    <property type="match status" value="1"/>
</dbReference>
<dbReference type="Pfam" id="PF12680">
    <property type="entry name" value="SnoaL_2"/>
    <property type="match status" value="1"/>
</dbReference>
<dbReference type="InterPro" id="IPR032710">
    <property type="entry name" value="NTF2-like_dom_sf"/>
</dbReference>
<name>A0A5A7S8Z1_9NOCA</name>
<proteinExistence type="predicted"/>
<evidence type="ECO:0000313" key="2">
    <source>
        <dbReference type="EMBL" id="KAA0022600.1"/>
    </source>
</evidence>
<sequence length="157" mass="17702">MGRFDRAEIEDALQHYDAVVANCSATRDWAPFADLFTEDVDYFEHAYGDLKGREAVREWIVATMAPFPQMRIVQDWVAYDEANDAAVFGVNNILELDGVEYGFPNYSRVIYAGGGLFSSQEDTYNPARDAPRVVGEWVKAGGKLLTKPLAMKYVFTR</sequence>
<protein>
    <submittedName>
        <fullName evidence="2">Nuclear transport factor 2 family protein</fullName>
    </submittedName>
</protein>